<dbReference type="InterPro" id="IPR051404">
    <property type="entry name" value="TA_system_antitoxin"/>
</dbReference>
<accession>A0A1F7GBK5</accession>
<proteinExistence type="predicted"/>
<evidence type="ECO:0000259" key="1">
    <source>
        <dbReference type="Pfam" id="PF15919"/>
    </source>
</evidence>
<dbReference type="SUPFAM" id="SSF143100">
    <property type="entry name" value="TTHA1013/TTHA0281-like"/>
    <property type="match status" value="1"/>
</dbReference>
<dbReference type="InterPro" id="IPR035069">
    <property type="entry name" value="TTHA1013/TTHA0281-like"/>
</dbReference>
<dbReference type="Pfam" id="PF15919">
    <property type="entry name" value="HicB_lk_antitox"/>
    <property type="match status" value="1"/>
</dbReference>
<dbReference type="PANTHER" id="PTHR34504:SF4">
    <property type="entry name" value="ANTITOXIN HICB"/>
    <property type="match status" value="1"/>
</dbReference>
<comment type="caution">
    <text evidence="2">The sequence shown here is derived from an EMBL/GenBank/DDBJ whole genome shotgun (WGS) entry which is preliminary data.</text>
</comment>
<protein>
    <recommendedName>
        <fullName evidence="1">HicB-like antitoxin of toxin-antitoxin system domain-containing protein</fullName>
    </recommendedName>
</protein>
<dbReference type="EMBL" id="MFZG01000024">
    <property type="protein sequence ID" value="OGK16311.1"/>
    <property type="molecule type" value="Genomic_DNA"/>
</dbReference>
<dbReference type="PANTHER" id="PTHR34504">
    <property type="entry name" value="ANTITOXIN HICB"/>
    <property type="match status" value="1"/>
</dbReference>
<dbReference type="Gene3D" id="3.30.160.250">
    <property type="match status" value="1"/>
</dbReference>
<gene>
    <name evidence="2" type="ORF">A2774_05205</name>
</gene>
<dbReference type="AlphaFoldDB" id="A0A1F7GBK5"/>
<evidence type="ECO:0000313" key="2">
    <source>
        <dbReference type="EMBL" id="OGK16311.1"/>
    </source>
</evidence>
<evidence type="ECO:0000313" key="3">
    <source>
        <dbReference type="Proteomes" id="UP000177208"/>
    </source>
</evidence>
<reference evidence="2 3" key="1">
    <citation type="journal article" date="2016" name="Nat. Commun.">
        <title>Thousands of microbial genomes shed light on interconnected biogeochemical processes in an aquifer system.</title>
        <authorList>
            <person name="Anantharaman K."/>
            <person name="Brown C.T."/>
            <person name="Hug L.A."/>
            <person name="Sharon I."/>
            <person name="Castelle C.J."/>
            <person name="Probst A.J."/>
            <person name="Thomas B.C."/>
            <person name="Singh A."/>
            <person name="Wilkins M.J."/>
            <person name="Karaoz U."/>
            <person name="Brodie E.L."/>
            <person name="Williams K.H."/>
            <person name="Hubbard S.S."/>
            <person name="Banfield J.F."/>
        </authorList>
    </citation>
    <scope>NUCLEOTIDE SEQUENCE [LARGE SCALE GENOMIC DNA]</scope>
</reference>
<dbReference type="InterPro" id="IPR031807">
    <property type="entry name" value="HicB-like"/>
</dbReference>
<feature type="domain" description="HicB-like antitoxin of toxin-antitoxin system" evidence="1">
    <location>
        <begin position="14"/>
        <end position="71"/>
    </location>
</feature>
<name>A0A1F7GBK5_9BACT</name>
<organism evidence="2 3">
    <name type="scientific">Candidatus Roizmanbacteria bacterium RIFCSPHIGHO2_01_FULL_39_12c</name>
    <dbReference type="NCBI Taxonomy" id="1802031"/>
    <lineage>
        <taxon>Bacteria</taxon>
        <taxon>Candidatus Roizmaniibacteriota</taxon>
    </lineage>
</organism>
<sequence>MKKKKNISKKILTYTVIFEPAEEGGYVVSVPSLPGCLTQADTFEEAVSMVKDAIKGYLAVLNEQKQELPKEKGNIIVTKVSVNSPLSYI</sequence>
<dbReference type="Proteomes" id="UP000177208">
    <property type="component" value="Unassembled WGS sequence"/>
</dbReference>